<dbReference type="PANTHER" id="PTHR23077">
    <property type="entry name" value="AAA-FAMILY ATPASE"/>
    <property type="match status" value="1"/>
</dbReference>
<dbReference type="FunFam" id="1.10.8.60:FF:000105">
    <property type="entry name" value="PeRoXisome assembly factor"/>
    <property type="match status" value="1"/>
</dbReference>
<dbReference type="Gene3D" id="1.10.8.60">
    <property type="match status" value="2"/>
</dbReference>
<organism evidence="20 21">
    <name type="scientific">Asparagus officinalis</name>
    <name type="common">Garden asparagus</name>
    <dbReference type="NCBI Taxonomy" id="4686"/>
    <lineage>
        <taxon>Eukaryota</taxon>
        <taxon>Viridiplantae</taxon>
        <taxon>Streptophyta</taxon>
        <taxon>Embryophyta</taxon>
        <taxon>Tracheophyta</taxon>
        <taxon>Spermatophyta</taxon>
        <taxon>Magnoliopsida</taxon>
        <taxon>Liliopsida</taxon>
        <taxon>Asparagales</taxon>
        <taxon>Asparagaceae</taxon>
        <taxon>Asparagoideae</taxon>
        <taxon>Asparagus</taxon>
    </lineage>
</organism>
<dbReference type="SUPFAM" id="SSF50692">
    <property type="entry name" value="ADC-like"/>
    <property type="match status" value="1"/>
</dbReference>
<dbReference type="InterPro" id="IPR041569">
    <property type="entry name" value="AAA_lid_3"/>
</dbReference>
<dbReference type="GO" id="GO:0016558">
    <property type="term" value="P:protein import into peroxisome matrix"/>
    <property type="evidence" value="ECO:0007669"/>
    <property type="project" value="EnsemblPlants"/>
</dbReference>
<dbReference type="GO" id="GO:0016887">
    <property type="term" value="F:ATP hydrolysis activity"/>
    <property type="evidence" value="ECO:0007669"/>
    <property type="project" value="InterPro"/>
</dbReference>
<dbReference type="GO" id="GO:0006635">
    <property type="term" value="P:fatty acid beta-oxidation"/>
    <property type="evidence" value="ECO:0007669"/>
    <property type="project" value="EnsemblPlants"/>
</dbReference>
<evidence type="ECO:0000256" key="7">
    <source>
        <dbReference type="ARBA" id="ARBA00022741"/>
    </source>
</evidence>
<evidence type="ECO:0000256" key="12">
    <source>
        <dbReference type="ARBA" id="ARBA00023140"/>
    </source>
</evidence>
<keyword evidence="9" id="KW-0067">ATP-binding</keyword>
<feature type="domain" description="AAA+ ATPase" evidence="19">
    <location>
        <begin position="874"/>
        <end position="1010"/>
    </location>
</feature>
<dbReference type="InterPro" id="IPR003959">
    <property type="entry name" value="ATPase_AAA_core"/>
</dbReference>
<dbReference type="PANTHER" id="PTHR23077:SF12">
    <property type="entry name" value="PEROXISOMAL ATPASE PEX1"/>
    <property type="match status" value="1"/>
</dbReference>
<evidence type="ECO:0000256" key="17">
    <source>
        <dbReference type="ARBA" id="ARBA00064205"/>
    </source>
</evidence>
<dbReference type="SMART" id="SM00382">
    <property type="entry name" value="AAA"/>
    <property type="match status" value="2"/>
</dbReference>
<dbReference type="GO" id="GO:0005524">
    <property type="term" value="F:ATP binding"/>
    <property type="evidence" value="ECO:0007669"/>
    <property type="project" value="UniProtKB-KW"/>
</dbReference>
<dbReference type="SUPFAM" id="SSF52540">
    <property type="entry name" value="P-loop containing nucleoside triphosphate hydrolases"/>
    <property type="match status" value="2"/>
</dbReference>
<keyword evidence="3" id="KW-0813">Transport</keyword>
<evidence type="ECO:0000256" key="6">
    <source>
        <dbReference type="ARBA" id="ARBA00022737"/>
    </source>
</evidence>
<dbReference type="AlphaFoldDB" id="A0A5P1EIJ5"/>
<evidence type="ECO:0000256" key="14">
    <source>
        <dbReference type="ARBA" id="ARBA00034532"/>
    </source>
</evidence>
<dbReference type="Pfam" id="PF00004">
    <property type="entry name" value="AAA"/>
    <property type="match status" value="2"/>
</dbReference>
<dbReference type="Pfam" id="PF09262">
    <property type="entry name" value="PEX-1N"/>
    <property type="match status" value="1"/>
</dbReference>
<dbReference type="Gene3D" id="3.40.50.300">
    <property type="entry name" value="P-loop containing nucleotide triphosphate hydrolases"/>
    <property type="match status" value="2"/>
</dbReference>
<dbReference type="Pfam" id="PF17862">
    <property type="entry name" value="AAA_lid_3"/>
    <property type="match status" value="1"/>
</dbReference>
<keyword evidence="8" id="KW-0378">Hydrolase</keyword>
<feature type="region of interest" description="Disordered" evidence="18">
    <location>
        <begin position="258"/>
        <end position="277"/>
    </location>
</feature>
<dbReference type="InterPro" id="IPR003593">
    <property type="entry name" value="AAA+_ATPase"/>
</dbReference>
<evidence type="ECO:0000313" key="20">
    <source>
        <dbReference type="EMBL" id="ONK65778.1"/>
    </source>
</evidence>
<dbReference type="Gene3D" id="3.10.330.10">
    <property type="match status" value="1"/>
</dbReference>
<evidence type="ECO:0000256" key="16">
    <source>
        <dbReference type="ARBA" id="ARBA00048778"/>
    </source>
</evidence>
<dbReference type="InterPro" id="IPR003960">
    <property type="entry name" value="ATPase_AAA_CS"/>
</dbReference>
<evidence type="ECO:0000256" key="5">
    <source>
        <dbReference type="ARBA" id="ARBA00022593"/>
    </source>
</evidence>
<protein>
    <recommendedName>
        <fullName evidence="14">Peroxisomal ATPase PEX1</fullName>
    </recommendedName>
    <alternativeName>
        <fullName evidence="13">Peroxin-1</fullName>
    </alternativeName>
</protein>
<gene>
    <name evidence="20" type="ORF">A4U43_C06F880</name>
</gene>
<evidence type="ECO:0000256" key="11">
    <source>
        <dbReference type="ARBA" id="ARBA00023136"/>
    </source>
</evidence>
<dbReference type="FunFam" id="3.10.330.10:FF:000006">
    <property type="entry name" value="Peroxisome biogenesis factor 1"/>
    <property type="match status" value="1"/>
</dbReference>
<evidence type="ECO:0000256" key="10">
    <source>
        <dbReference type="ARBA" id="ARBA00022927"/>
    </source>
</evidence>
<evidence type="ECO:0000256" key="15">
    <source>
        <dbReference type="ARBA" id="ARBA00046271"/>
    </source>
</evidence>
<dbReference type="Proteomes" id="UP000243459">
    <property type="component" value="Chromosome 6"/>
</dbReference>
<keyword evidence="6" id="KW-0677">Repeat</keyword>
<feature type="domain" description="AAA+ ATPase" evidence="19">
    <location>
        <begin position="587"/>
        <end position="739"/>
    </location>
</feature>
<dbReference type="GO" id="GO:0005778">
    <property type="term" value="C:peroxisomal membrane"/>
    <property type="evidence" value="ECO:0007669"/>
    <property type="project" value="UniProtKB-SubCell"/>
</dbReference>
<dbReference type="GO" id="GO:0005829">
    <property type="term" value="C:cytosol"/>
    <property type="evidence" value="ECO:0007669"/>
    <property type="project" value="UniProtKB-SubCell"/>
</dbReference>
<dbReference type="FunFam" id="3.40.50.300:FF:000149">
    <property type="entry name" value="Nuclear valosin-containing protein-like"/>
    <property type="match status" value="1"/>
</dbReference>
<dbReference type="InterPro" id="IPR009010">
    <property type="entry name" value="Asp_de-COase-like_dom_sf"/>
</dbReference>
<name>A0A5P1EIJ5_ASPOF</name>
<evidence type="ECO:0000313" key="21">
    <source>
        <dbReference type="Proteomes" id="UP000243459"/>
    </source>
</evidence>
<evidence type="ECO:0000256" key="4">
    <source>
        <dbReference type="ARBA" id="ARBA00022490"/>
    </source>
</evidence>
<dbReference type="SUPFAM" id="SSF54585">
    <property type="entry name" value="Cdc48 domain 2-like"/>
    <property type="match status" value="1"/>
</dbReference>
<comment type="subunit">
    <text evidence="17">Interacts with PEX6; forming the PEX1-PEX6 AAA ATPase complex, which is composed of a heterohexamer formed by a trimer of PEX1-PEX6 dimers.</text>
</comment>
<accession>A0A5P1EIJ5</accession>
<dbReference type="EMBL" id="CM007386">
    <property type="protein sequence ID" value="ONK65778.1"/>
    <property type="molecule type" value="Genomic_DNA"/>
</dbReference>
<comment type="catalytic activity">
    <reaction evidence="16">
        <text>ATP + H2O = ADP + phosphate + H(+)</text>
        <dbReference type="Rhea" id="RHEA:13065"/>
        <dbReference type="ChEBI" id="CHEBI:15377"/>
        <dbReference type="ChEBI" id="CHEBI:15378"/>
        <dbReference type="ChEBI" id="CHEBI:30616"/>
        <dbReference type="ChEBI" id="CHEBI:43474"/>
        <dbReference type="ChEBI" id="CHEBI:456216"/>
    </reaction>
    <physiologicalReaction direction="left-to-right" evidence="16">
        <dbReference type="Rhea" id="RHEA:13066"/>
    </physiologicalReaction>
</comment>
<dbReference type="CDD" id="cd19526">
    <property type="entry name" value="RecA-like_PEX1_r2"/>
    <property type="match status" value="1"/>
</dbReference>
<keyword evidence="5" id="KW-0962">Peroxisome biogenesis</keyword>
<keyword evidence="7" id="KW-0547">Nucleotide-binding</keyword>
<comment type="subcellular location">
    <subcellularLocation>
        <location evidence="1">Cytoplasm</location>
        <location evidence="1">Cytosol</location>
    </subcellularLocation>
    <subcellularLocation>
        <location evidence="15">Peroxisome membrane</location>
    </subcellularLocation>
</comment>
<evidence type="ECO:0000256" key="9">
    <source>
        <dbReference type="ARBA" id="ARBA00022840"/>
    </source>
</evidence>
<proteinExistence type="inferred from homology"/>
<dbReference type="PROSITE" id="PS00674">
    <property type="entry name" value="AAA"/>
    <property type="match status" value="1"/>
</dbReference>
<comment type="similarity">
    <text evidence="2">Belongs to the AAA ATPase family.</text>
</comment>
<dbReference type="Gramene" id="ONK65778">
    <property type="protein sequence ID" value="ONK65778"/>
    <property type="gene ID" value="A4U43_C06F880"/>
</dbReference>
<dbReference type="OMA" id="WVVAWSG"/>
<evidence type="ECO:0000256" key="13">
    <source>
        <dbReference type="ARBA" id="ARBA00032509"/>
    </source>
</evidence>
<evidence type="ECO:0000256" key="1">
    <source>
        <dbReference type="ARBA" id="ARBA00004514"/>
    </source>
</evidence>
<sequence length="1131" mass="123231">MELEVRVVGGIESCFVSVSLQTLASTVGGPLPPVLALDLRSPAACWHVSWAGSASGSSSIEIAQKFAECISLPDGSKVKVKAAGSVPKAAFVTVEPSTEDDWEILELNSELAEEAILKQVGIVNEGMRFPLWLHGHTIVEFLVVSTSPKKSVVQLVPGTEVAVAPKVRKQKLEASQDVCKQSLLEEQLRTRALLRVQELDKGPVHRFQFKGVELGVALTTVAFIHPDTAQRFSFDNLQLVTIQPRLAPYGKLRNGKDVNRIRGNTIPGKGETNEVSTNSKEMVRYTVVRILFSNLVAKGHVMLPQSLRRFIGAGVHSWVYVKKFSNHPKRAVSLMTLSPCQFKLLEKNRGSNTNGIDNLESQSSLIRKSSAPHATLFPSTSVKDWWQLEQFLTNISTEISEVGGKSGNTPEKRFLIQSWFIGQLKAIASYTGQVEVTSVVLTSETLFHFEVIEHKSGDHITEPLSCGGTLEKGSASREPAAEFLYLLKATFDEPSHDDLQNTFQLVLSAKSKKGSDHYNFELPLGNVELGEPVTLEFVAESCFNKNFSLTLSSLSWMEKATSDVISRLFVLLSSSSGKLLNTYDLPHPGHVLIYGPSGSGKSTLSMVVARHFEEHPEILAHIVFISCSKLSLEKSQTIRQAVTSYISEALVHSPSIVIFDDLDNIVSVSSDSDGPQPSGSSSIVKFFSDILDEYWEKCHSSCGYGPIAFVASAQSLGNLPQSLSSSGRFDFHIELPAPAVSERGAILKHEIQKRVLHCSEDILSDIASKCDGYDAYDLEILVDRAVHAAVSRFLSSHGAFEEQEVPALVKEDFSQAMHDFVPVAMRGLTKAASDGGRSGWEDVGGLVDIRNAIQEMIELPSKFPSVFASSPLRLRSNVLLYGPPGCGKTHVVGAAAAACSLRFISIKGPELLNKYIGASEQAVRDLFSKAASAAPCLLFFDEFDSIAPKRGHDNTGVTDRVVNQFLTELDGVEALTGVFVFAATSRPDLLDAALLRPGRLDRLLLCDFPSWRERLDILKVLSRKLPLSSDVNLETITSMTEGFSGADLQALLSDAQLVSVHELLDSGDGDKSGKMPVISDELLKSVASKARPSVSEAEKHRLNGIYSQFLDSKKSVTPQTRDSKGKRATLA</sequence>
<dbReference type="OrthoDB" id="2187at2759"/>
<dbReference type="InterPro" id="IPR050168">
    <property type="entry name" value="AAA_ATPase_domain"/>
</dbReference>
<keyword evidence="11" id="KW-0472">Membrane</keyword>
<dbReference type="InterPro" id="IPR029067">
    <property type="entry name" value="CDC48_domain_2-like_sf"/>
</dbReference>
<evidence type="ECO:0000256" key="18">
    <source>
        <dbReference type="SAM" id="MobiDB-lite"/>
    </source>
</evidence>
<evidence type="ECO:0000256" key="2">
    <source>
        <dbReference type="ARBA" id="ARBA00006914"/>
    </source>
</evidence>
<dbReference type="InterPro" id="IPR015342">
    <property type="entry name" value="PEX1-N_C-lobe"/>
</dbReference>
<evidence type="ECO:0000256" key="3">
    <source>
        <dbReference type="ARBA" id="ARBA00022448"/>
    </source>
</evidence>
<keyword evidence="12" id="KW-0576">Peroxisome</keyword>
<keyword evidence="10" id="KW-0653">Protein transport</keyword>
<reference evidence="21" key="1">
    <citation type="journal article" date="2017" name="Nat. Commun.">
        <title>The asparagus genome sheds light on the origin and evolution of a young Y chromosome.</title>
        <authorList>
            <person name="Harkess A."/>
            <person name="Zhou J."/>
            <person name="Xu C."/>
            <person name="Bowers J.E."/>
            <person name="Van der Hulst R."/>
            <person name="Ayyampalayam S."/>
            <person name="Mercati F."/>
            <person name="Riccardi P."/>
            <person name="McKain M.R."/>
            <person name="Kakrana A."/>
            <person name="Tang H."/>
            <person name="Ray J."/>
            <person name="Groenendijk J."/>
            <person name="Arikit S."/>
            <person name="Mathioni S.M."/>
            <person name="Nakano M."/>
            <person name="Shan H."/>
            <person name="Telgmann-Rauber A."/>
            <person name="Kanno A."/>
            <person name="Yue Z."/>
            <person name="Chen H."/>
            <person name="Li W."/>
            <person name="Chen Y."/>
            <person name="Xu X."/>
            <person name="Zhang Y."/>
            <person name="Luo S."/>
            <person name="Chen H."/>
            <person name="Gao J."/>
            <person name="Mao Z."/>
            <person name="Pires J.C."/>
            <person name="Luo M."/>
            <person name="Kudrna D."/>
            <person name="Wing R.A."/>
            <person name="Meyers B.C."/>
            <person name="Yi K."/>
            <person name="Kong H."/>
            <person name="Lavrijsen P."/>
            <person name="Sunseri F."/>
            <person name="Falavigna A."/>
            <person name="Ye Y."/>
            <person name="Leebens-Mack J.H."/>
            <person name="Chen G."/>
        </authorList>
    </citation>
    <scope>NUCLEOTIDE SEQUENCE [LARGE SCALE GENOMIC DNA]</scope>
    <source>
        <strain evidence="21">cv. DH0086</strain>
    </source>
</reference>
<dbReference type="InterPro" id="IPR027417">
    <property type="entry name" value="P-loop_NTPase"/>
</dbReference>
<keyword evidence="4" id="KW-0963">Cytoplasm</keyword>
<evidence type="ECO:0000256" key="8">
    <source>
        <dbReference type="ARBA" id="ARBA00022801"/>
    </source>
</evidence>
<evidence type="ECO:0000259" key="19">
    <source>
        <dbReference type="SMART" id="SM00382"/>
    </source>
</evidence>
<keyword evidence="21" id="KW-1185">Reference proteome</keyword>